<dbReference type="InterPro" id="IPR011123">
    <property type="entry name" value="Y_Y_Y"/>
</dbReference>
<dbReference type="AlphaFoldDB" id="A0A3E1Q9I5"/>
<evidence type="ECO:0008006" key="7">
    <source>
        <dbReference type="Google" id="ProtNLM"/>
    </source>
</evidence>
<sequence>MIKNSPILIALFCCISLFAQEPIRYTTKQGLPTNHVYDIAEDANGFMWFATKQGVVKFDGETFKTFTIQDGLPNNDTWRLETDYRGRLWYFSKSAYQGYLMNDSIYKFSTKEKDLLTPRFYYKSTDNFWFYSNNVNTIKNDQIIDLGLTPDNYASFQLELKKKYGYDYNISHSFLLNPENKEIIFININDEQLLVYDWGFKFKHTTPITLPVENPLISSQFIASGVMYNQIGYIAYDTGVMFVDFKNNTSQFISFKDLGGVEKPMYFKCKSLANEFQISIPGHLTIFDYQLNALEKFTFPEPLSQYSYKDSRGNLWLTDISKGISLIPNTQLQTPIYFKGLKVQKVNGNRDNLFLGVNNKGFYNLNTTSNKEQSLVEFNIPHSEIYQIKKDSNQNQYLFVAAHKSYGLKNNNFHEFQIKTTKNNILLGGALSGGKDILYFNKSYYCIISSALIKYKPEDKYSKYLGSKIGLQHLIAFNNKIYAGGSDGLSVFKNDSLVKPKLQNDLLNVPITSLSSSNENLLVGTDGRGVYLYNEDQVFHLKETDGLSVQKIIKEEDTLWLATQKGVKKIGIIPEGLSESKILDAYYTTDGLLQDNTNDIYKQDSLLYVASDIGLAKINLDSPIYTQQPKLYFKTKNDTLSYNHAERDNVSITFALQDYVNQEHVTSQYRLLPNQANWTTTETKTLNFSNLSPGIYQLEVKAINQHNKQTIVKQYINVLPAWWQTMVARIGFVLLALLCLYLLFLYMKKRIQKKEYDKAQQEKRVAGLELKALRSQMNPHFVHNSLNAIQYFIQRNEVELSENYLSKFSQLIRLFFEYSRRQTVTINEELELLTNYLEIEKLRFEEKLNYRVSVCEKIDIEEQLIPSMLLQPIVENAVNHGLFHKKDNGTVKILFKQLKEDTYQVTIKDDGIGINKAKSVYKASSKNYQSNSSKVLYERLDLLNKSKEWTIKYEIQDLSDIDMHAKGTIVSLIFKQNIGE</sequence>
<dbReference type="InterPro" id="IPR013783">
    <property type="entry name" value="Ig-like_fold"/>
</dbReference>
<dbReference type="Pfam" id="PF07495">
    <property type="entry name" value="Y_Y_Y"/>
    <property type="match status" value="1"/>
</dbReference>
<evidence type="ECO:0000259" key="3">
    <source>
        <dbReference type="Pfam" id="PF06580"/>
    </source>
</evidence>
<dbReference type="InterPro" id="IPR050640">
    <property type="entry name" value="Bact_2-comp_sensor_kinase"/>
</dbReference>
<dbReference type="CDD" id="cd00146">
    <property type="entry name" value="PKD"/>
    <property type="match status" value="1"/>
</dbReference>
<dbReference type="OrthoDB" id="9809670at2"/>
<reference evidence="5 6" key="1">
    <citation type="journal article" date="2007" name="Int. J. Syst. Evol. Microbiol.">
        <title>Marixanthomonas ophiurae gen. nov., sp. nov., a marine bacterium of the family Flavobacteriaceae isolated from a deep-sea brittle star.</title>
        <authorList>
            <person name="Romanenko L.A."/>
            <person name="Uchino M."/>
            <person name="Frolova G.M."/>
            <person name="Mikhailov V.V."/>
        </authorList>
    </citation>
    <scope>NUCLEOTIDE SEQUENCE [LARGE SCALE GENOMIC DNA]</scope>
    <source>
        <strain evidence="5 6">KMM 3046</strain>
    </source>
</reference>
<dbReference type="EMBL" id="QVID01000001">
    <property type="protein sequence ID" value="RFN58796.1"/>
    <property type="molecule type" value="Genomic_DNA"/>
</dbReference>
<dbReference type="Proteomes" id="UP000261082">
    <property type="component" value="Unassembled WGS sequence"/>
</dbReference>
<dbReference type="GO" id="GO:0016020">
    <property type="term" value="C:membrane"/>
    <property type="evidence" value="ECO:0007669"/>
    <property type="project" value="InterPro"/>
</dbReference>
<evidence type="ECO:0000256" key="1">
    <source>
        <dbReference type="SAM" id="Phobius"/>
    </source>
</evidence>
<dbReference type="PANTHER" id="PTHR34220:SF7">
    <property type="entry name" value="SENSOR HISTIDINE KINASE YPDA"/>
    <property type="match status" value="1"/>
</dbReference>
<dbReference type="Pfam" id="PF07494">
    <property type="entry name" value="Reg_prop"/>
    <property type="match status" value="1"/>
</dbReference>
<keyword evidence="1" id="KW-0812">Transmembrane</keyword>
<feature type="domain" description="Two component regulator three Y" evidence="4">
    <location>
        <begin position="658"/>
        <end position="708"/>
    </location>
</feature>
<feature type="domain" description="Signal transduction histidine kinase internal region" evidence="3">
    <location>
        <begin position="769"/>
        <end position="848"/>
    </location>
</feature>
<dbReference type="SUPFAM" id="SSF55874">
    <property type="entry name" value="ATPase domain of HSP90 chaperone/DNA topoisomerase II/histidine kinase"/>
    <property type="match status" value="1"/>
</dbReference>
<dbReference type="InterPro" id="IPR010559">
    <property type="entry name" value="Sig_transdc_His_kin_internal"/>
</dbReference>
<feature type="signal peptide" evidence="2">
    <location>
        <begin position="1"/>
        <end position="19"/>
    </location>
</feature>
<evidence type="ECO:0000259" key="4">
    <source>
        <dbReference type="Pfam" id="PF07495"/>
    </source>
</evidence>
<dbReference type="GO" id="GO:0000155">
    <property type="term" value="F:phosphorelay sensor kinase activity"/>
    <property type="evidence" value="ECO:0007669"/>
    <property type="project" value="InterPro"/>
</dbReference>
<dbReference type="InterPro" id="IPR011110">
    <property type="entry name" value="Reg_prop"/>
</dbReference>
<organism evidence="5 6">
    <name type="scientific">Marixanthomonas ophiurae</name>
    <dbReference type="NCBI Taxonomy" id="387659"/>
    <lineage>
        <taxon>Bacteria</taxon>
        <taxon>Pseudomonadati</taxon>
        <taxon>Bacteroidota</taxon>
        <taxon>Flavobacteriia</taxon>
        <taxon>Flavobacteriales</taxon>
        <taxon>Flavobacteriaceae</taxon>
        <taxon>Marixanthomonas</taxon>
    </lineage>
</organism>
<proteinExistence type="predicted"/>
<evidence type="ECO:0000256" key="2">
    <source>
        <dbReference type="SAM" id="SignalP"/>
    </source>
</evidence>
<feature type="transmembrane region" description="Helical" evidence="1">
    <location>
        <begin position="721"/>
        <end position="746"/>
    </location>
</feature>
<evidence type="ECO:0000313" key="6">
    <source>
        <dbReference type="Proteomes" id="UP000261082"/>
    </source>
</evidence>
<accession>A0A3E1Q9I5</accession>
<dbReference type="InterPro" id="IPR036890">
    <property type="entry name" value="HATPase_C_sf"/>
</dbReference>
<dbReference type="RefSeq" id="WP_117157820.1">
    <property type="nucleotide sequence ID" value="NZ_QVID01000001.1"/>
</dbReference>
<gene>
    <name evidence="5" type="ORF">DZ858_01570</name>
</gene>
<dbReference type="PANTHER" id="PTHR34220">
    <property type="entry name" value="SENSOR HISTIDINE KINASE YPDA"/>
    <property type="match status" value="1"/>
</dbReference>
<keyword evidence="1" id="KW-1133">Transmembrane helix</keyword>
<dbReference type="Pfam" id="PF06580">
    <property type="entry name" value="His_kinase"/>
    <property type="match status" value="1"/>
</dbReference>
<dbReference type="Gene3D" id="3.30.565.10">
    <property type="entry name" value="Histidine kinase-like ATPase, C-terminal domain"/>
    <property type="match status" value="1"/>
</dbReference>
<name>A0A3E1Q9I5_9FLAO</name>
<keyword evidence="6" id="KW-1185">Reference proteome</keyword>
<evidence type="ECO:0000313" key="5">
    <source>
        <dbReference type="EMBL" id="RFN58796.1"/>
    </source>
</evidence>
<feature type="chain" id="PRO_5017786419" description="Signal transduction histidine kinase internal region domain-containing protein" evidence="2">
    <location>
        <begin position="20"/>
        <end position="980"/>
    </location>
</feature>
<dbReference type="InterPro" id="IPR015943">
    <property type="entry name" value="WD40/YVTN_repeat-like_dom_sf"/>
</dbReference>
<protein>
    <recommendedName>
        <fullName evidence="7">Signal transduction histidine kinase internal region domain-containing protein</fullName>
    </recommendedName>
</protein>
<keyword evidence="1" id="KW-0472">Membrane</keyword>
<dbReference type="SUPFAM" id="SSF63829">
    <property type="entry name" value="Calcium-dependent phosphotriesterase"/>
    <property type="match status" value="1"/>
</dbReference>
<comment type="caution">
    <text evidence="5">The sequence shown here is derived from an EMBL/GenBank/DDBJ whole genome shotgun (WGS) entry which is preliminary data.</text>
</comment>
<dbReference type="Gene3D" id="2.60.40.10">
    <property type="entry name" value="Immunoglobulins"/>
    <property type="match status" value="1"/>
</dbReference>
<dbReference type="Gene3D" id="2.130.10.10">
    <property type="entry name" value="YVTN repeat-like/Quinoprotein amine dehydrogenase"/>
    <property type="match status" value="2"/>
</dbReference>
<keyword evidence="2" id="KW-0732">Signal</keyword>